<dbReference type="PROSITE" id="PS50090">
    <property type="entry name" value="MYB_LIKE"/>
    <property type="match status" value="2"/>
</dbReference>
<feature type="domain" description="HTH myb-type" evidence="7">
    <location>
        <begin position="12"/>
        <end position="65"/>
    </location>
</feature>
<dbReference type="Proteomes" id="UP001154282">
    <property type="component" value="Unassembled WGS sequence"/>
</dbReference>
<keyword evidence="4" id="KW-0539">Nucleus</keyword>
<dbReference type="PROSITE" id="PS51294">
    <property type="entry name" value="HTH_MYB"/>
    <property type="match status" value="2"/>
</dbReference>
<feature type="domain" description="Myb-like" evidence="6">
    <location>
        <begin position="9"/>
        <end position="61"/>
    </location>
</feature>
<comment type="caution">
    <text evidence="8">The sequence shown here is derived from an EMBL/GenBank/DDBJ whole genome shotgun (WGS) entry which is preliminary data.</text>
</comment>
<evidence type="ECO:0000256" key="2">
    <source>
        <dbReference type="ARBA" id="ARBA00022737"/>
    </source>
</evidence>
<keyword evidence="9" id="KW-1185">Reference proteome</keyword>
<accession>A0AAV0S1A6</accession>
<evidence type="ECO:0000256" key="3">
    <source>
        <dbReference type="ARBA" id="ARBA00023125"/>
    </source>
</evidence>
<dbReference type="CDD" id="cd00167">
    <property type="entry name" value="SANT"/>
    <property type="match status" value="2"/>
</dbReference>
<dbReference type="AlphaFoldDB" id="A0AAV0S1A6"/>
<dbReference type="PANTHER" id="PTHR10641:SF1328">
    <property type="entry name" value="TRANSCRIPTION FACTOR MYB34"/>
    <property type="match status" value="1"/>
</dbReference>
<feature type="domain" description="Myb-like" evidence="6">
    <location>
        <begin position="62"/>
        <end position="121"/>
    </location>
</feature>
<gene>
    <name evidence="8" type="ORF">LITE_LOCUS50608</name>
</gene>
<evidence type="ECO:0000256" key="5">
    <source>
        <dbReference type="SAM" id="MobiDB-lite"/>
    </source>
</evidence>
<dbReference type="InterPro" id="IPR009057">
    <property type="entry name" value="Homeodomain-like_sf"/>
</dbReference>
<keyword evidence="2" id="KW-0677">Repeat</keyword>
<comment type="subcellular location">
    <subcellularLocation>
        <location evidence="1">Nucleus</location>
    </subcellularLocation>
</comment>
<name>A0AAV0S1A6_9ROSI</name>
<dbReference type="PANTHER" id="PTHR10641">
    <property type="entry name" value="MYB FAMILY TRANSCRIPTION FACTOR"/>
    <property type="match status" value="1"/>
</dbReference>
<dbReference type="SMART" id="SM00717">
    <property type="entry name" value="SANT"/>
    <property type="match status" value="2"/>
</dbReference>
<sequence length="318" mass="35344">MGRSPCCNVVGLKKGAWTSEEDQKLIAYIQEHGEGGWRTLPQKAGLQRCGKSCRLRWANYLRPDIKRGEFSPEDEERILELHASLGNRSIFVIIVCRWSAIARHLPRRTDNEIKNYWNTHLKKRLFDATTHRHRHSPTTTTASSSASAPSRRINTEQAGAENDVVQRRPSSSSAKLLNKMASRLAHPLLHCLDSILSLASSSTAATSSQGQNDPPPHTNHDLAFLDSLLNDDSADTSKDLLPASHYALDGLSTSAGRNNDPVDYGVDDQVVSTTDDAYAHHQFHYHHGAGGLLDGDDEHGRTFFNNYAHFRIDAPAFF</sequence>
<proteinExistence type="predicted"/>
<evidence type="ECO:0000259" key="7">
    <source>
        <dbReference type="PROSITE" id="PS51294"/>
    </source>
</evidence>
<dbReference type="FunFam" id="1.10.10.60:FF:000001">
    <property type="entry name" value="MYB-related transcription factor"/>
    <property type="match status" value="1"/>
</dbReference>
<organism evidence="8 9">
    <name type="scientific">Linum tenue</name>
    <dbReference type="NCBI Taxonomy" id="586396"/>
    <lineage>
        <taxon>Eukaryota</taxon>
        <taxon>Viridiplantae</taxon>
        <taxon>Streptophyta</taxon>
        <taxon>Embryophyta</taxon>
        <taxon>Tracheophyta</taxon>
        <taxon>Spermatophyta</taxon>
        <taxon>Magnoliopsida</taxon>
        <taxon>eudicotyledons</taxon>
        <taxon>Gunneridae</taxon>
        <taxon>Pentapetalae</taxon>
        <taxon>rosids</taxon>
        <taxon>fabids</taxon>
        <taxon>Malpighiales</taxon>
        <taxon>Linaceae</taxon>
        <taxon>Linum</taxon>
    </lineage>
</organism>
<dbReference type="GO" id="GO:0005634">
    <property type="term" value="C:nucleus"/>
    <property type="evidence" value="ECO:0007669"/>
    <property type="project" value="UniProtKB-SubCell"/>
</dbReference>
<protein>
    <submittedName>
        <fullName evidence="8">Uncharacterized protein</fullName>
    </submittedName>
</protein>
<feature type="region of interest" description="Disordered" evidence="5">
    <location>
        <begin position="128"/>
        <end position="172"/>
    </location>
</feature>
<evidence type="ECO:0000313" key="9">
    <source>
        <dbReference type="Proteomes" id="UP001154282"/>
    </source>
</evidence>
<evidence type="ECO:0000256" key="1">
    <source>
        <dbReference type="ARBA" id="ARBA00004123"/>
    </source>
</evidence>
<dbReference type="InterPro" id="IPR001005">
    <property type="entry name" value="SANT/Myb"/>
</dbReference>
<dbReference type="InterPro" id="IPR015495">
    <property type="entry name" value="Myb_TF_plants"/>
</dbReference>
<dbReference type="Pfam" id="PF00249">
    <property type="entry name" value="Myb_DNA-binding"/>
    <property type="match status" value="2"/>
</dbReference>
<dbReference type="GO" id="GO:0003677">
    <property type="term" value="F:DNA binding"/>
    <property type="evidence" value="ECO:0007669"/>
    <property type="project" value="UniProtKB-KW"/>
</dbReference>
<feature type="domain" description="HTH myb-type" evidence="7">
    <location>
        <begin position="66"/>
        <end position="125"/>
    </location>
</feature>
<keyword evidence="3" id="KW-0238">DNA-binding</keyword>
<feature type="compositionally biased region" description="Low complexity" evidence="5">
    <location>
        <begin position="137"/>
        <end position="152"/>
    </location>
</feature>
<reference evidence="8" key="1">
    <citation type="submission" date="2022-08" db="EMBL/GenBank/DDBJ databases">
        <authorList>
            <person name="Gutierrez-Valencia J."/>
        </authorList>
    </citation>
    <scope>NUCLEOTIDE SEQUENCE</scope>
</reference>
<evidence type="ECO:0000259" key="6">
    <source>
        <dbReference type="PROSITE" id="PS50090"/>
    </source>
</evidence>
<evidence type="ECO:0000313" key="8">
    <source>
        <dbReference type="EMBL" id="CAI0625871.1"/>
    </source>
</evidence>
<dbReference type="InterPro" id="IPR017930">
    <property type="entry name" value="Myb_dom"/>
</dbReference>
<dbReference type="SUPFAM" id="SSF46689">
    <property type="entry name" value="Homeodomain-like"/>
    <property type="match status" value="1"/>
</dbReference>
<evidence type="ECO:0000256" key="4">
    <source>
        <dbReference type="ARBA" id="ARBA00023242"/>
    </source>
</evidence>
<dbReference type="EMBL" id="CAMGYJ010000011">
    <property type="protein sequence ID" value="CAI0625871.1"/>
    <property type="molecule type" value="Genomic_DNA"/>
</dbReference>
<dbReference type="Gene3D" id="1.10.10.60">
    <property type="entry name" value="Homeodomain-like"/>
    <property type="match status" value="2"/>
</dbReference>